<dbReference type="InterPro" id="IPR007111">
    <property type="entry name" value="NACHT_NTPase"/>
</dbReference>
<dbReference type="InterPro" id="IPR027417">
    <property type="entry name" value="P-loop_NTPase"/>
</dbReference>
<feature type="domain" description="NACHT" evidence="5">
    <location>
        <begin position="1071"/>
        <end position="1268"/>
    </location>
</feature>
<feature type="region of interest" description="Disordered" evidence="4">
    <location>
        <begin position="189"/>
        <end position="217"/>
    </location>
</feature>
<dbReference type="STRING" id="7102.A0A2A4JRS3"/>
<proteinExistence type="predicted"/>
<comment type="caution">
    <text evidence="6">The sequence shown here is derived from an EMBL/GenBank/DDBJ whole genome shotgun (WGS) entry which is preliminary data.</text>
</comment>
<keyword evidence="2 3" id="KW-0040">ANK repeat</keyword>
<dbReference type="Gene3D" id="3.40.50.300">
    <property type="entry name" value="P-loop containing nucleotide triphosphate hydrolases"/>
    <property type="match status" value="1"/>
</dbReference>
<evidence type="ECO:0000313" key="6">
    <source>
        <dbReference type="EMBL" id="PCG74735.1"/>
    </source>
</evidence>
<dbReference type="EMBL" id="NWSH01000696">
    <property type="protein sequence ID" value="PCG74735.1"/>
    <property type="molecule type" value="Genomic_DNA"/>
</dbReference>
<sequence length="1796" mass="208556">MQNYYNDSEFEKKLLNNSLLFSSIRKDKSIQDKIKKIKKYLDRGADINAIDANFRNNTPLHVAVMKLEPEIVSYLLEQGAKVTNKNVDNLTALDIAITLSKSTDKGHAIVNLLETYQNNLKQSSSSQQHTKSSVTEQSQQNSVKSKNDQKVTKNSIPNENPLGITDSIADAPNIVADNIKSQNQCQIVKKVDKEQNKKPAENKPKLSKEPKNKKGNKTFLYTKRTGTSGLSGQLYETKLLSLILFRALYVQDVNKFVMATNVEGMGAFDDIVFRYYSNNNNNKPKIFFIQAKHRDNPAKDKFTVEEIMKSNGDFSLNKYLESYIKISQMFDPENIDDMFKGEFKNIDCEFVIYTSAFENFTKMKAVQQTQSKYFVNTKEGKVFQFDYEDQDIESLVQTIAKSRAVLLAKRLARFIFKDNFSNMMMDDLIKTYHVFLAQHILEVELKDFEVESQNNFYCAKFRPILFTSSDELLLAFKTTIYKELTLAKKTISSETTDDIDSILQGMSFKVPVTFGNLKFSFSGSEKKKEKKLEYLCSLFKKLFEKAFDVTNSMLKIDDSMVGPNEMLQSTDLESYRLGGLVGNLFILDSDTKSLKLNTDINMLSEDNLKLLEKIKSEILVGKDLSVLRLNISVHNFPRLSLVHDEHDKNLIKEFLSKLLFYTNQTMEDEVETILKKEIDKYFIGSIPRQSDPLFRVKSDAIFLKVHDRVQKWWKQPVKAPYLTNSCEYFIQAEQDVLNSPLLSILNFNYIKTIKNTVFEIKFQDTALELLHINDFFNGTQRILCLITEESALTSMKLIQYFKEHNINDYTFVDLDYVGNRNFFVDVKSEINESKLNTLVVVCNSEDVIADVYILIKLFKGRTIIISNRDLGCQINVKPAEDIITRIDSQTGFKDLADTMRDMLLEERYILFQGKKVKLGILFKEETYNLINSNVLYNIINNEEIAISVPFNTPSYDEISDFYINEKVCRYITLDPRALETDELNIVKYCELESNFEPDTRDIILITENEAEFVEFIDTYVNSNVHWFSDKEGLVWQKSHGSLLNIQKYVIRGSHALLTYEPVTLKDLKEEVVIISAEPGMGKSSLLTHLAINTKEKYCDLWISKINLLNYIDEFKQIKENNVNIDLLEAVKFLFRVIRFNKTTKDDIDILIDNVSVQGDDISLNKDEKELNVRDMGSKLLEVHFFINCFNNNRVVLLFDGFDEICPDFAIEFMQLANILKKSKVAHLWITSRLYNVLNQLENSIETFSFTIQPLSYDNQKKFLNKIWSKRLGPDKLDYFPFNTSWGIEKAVVGFLAVLSEVLCDPERKFMSMPLHLFMISEIYQDTFHSFPLNPEGIQSFITRQDTMNKVNLYYIYERFVDVKFFKIRFGEKKPLLCINDPDMRQMIDNERNSFFYIHKIIAAHVIFGKANDVSLLGYLLDDKDTIKIRDFVKRLQQGEEKTGIIEQMVQDQPKFVHYTFAEYFATELICDKLKSFHFGDSLWKHLTDSFFLSDQGGPRRFFNAKLGHQPFLFDQVYRVELNDMFEEMLLERKTWATLIYKAIDEYLENIALFLLHCIKAIVTVENLNHFISIVCNKTTESCIMCVAAKRSSIKFISFVIELIKDIDNERLIELFNCSDLPLHNAMLIAFGGVRDTMPNLQLLYVLLKPLSISATVQMFCIQFEKKWFNRIKSMQFIHVISPWLGHESFKCFENSLDKLNEEQLLEIFTARNSEKKLPAHVAASDQVFRFFDKLEQYVDRKHFIEICTTKDRSGLTPLHYFKYTVKDGEKINELLDKVYGESYDAKIVLKFIKDNK</sequence>
<evidence type="ECO:0000256" key="4">
    <source>
        <dbReference type="SAM" id="MobiDB-lite"/>
    </source>
</evidence>
<reference evidence="6" key="1">
    <citation type="submission" date="2017-09" db="EMBL/GenBank/DDBJ databases">
        <title>Contemporary evolution of a Lepidopteran species, Heliothis virescens, in response to modern agricultural practices.</title>
        <authorList>
            <person name="Fritz M.L."/>
            <person name="Deyonke A.M."/>
            <person name="Papanicolaou A."/>
            <person name="Micinski S."/>
            <person name="Westbrook J."/>
            <person name="Gould F."/>
        </authorList>
    </citation>
    <scope>NUCLEOTIDE SEQUENCE [LARGE SCALE GENOMIC DNA]</scope>
    <source>
        <strain evidence="6">HvINT-</strain>
        <tissue evidence="6">Whole body</tissue>
    </source>
</reference>
<dbReference type="Pfam" id="PF12796">
    <property type="entry name" value="Ank_2"/>
    <property type="match status" value="1"/>
</dbReference>
<feature type="compositionally biased region" description="Basic and acidic residues" evidence="4">
    <location>
        <begin position="189"/>
        <end position="212"/>
    </location>
</feature>
<dbReference type="SUPFAM" id="SSF48403">
    <property type="entry name" value="Ankyrin repeat"/>
    <property type="match status" value="1"/>
</dbReference>
<feature type="compositionally biased region" description="Low complexity" evidence="4">
    <location>
        <begin position="122"/>
        <end position="133"/>
    </location>
</feature>
<dbReference type="InterPro" id="IPR002110">
    <property type="entry name" value="Ankyrin_rpt"/>
</dbReference>
<dbReference type="Pfam" id="PF05729">
    <property type="entry name" value="NACHT"/>
    <property type="match status" value="1"/>
</dbReference>
<dbReference type="SUPFAM" id="SSF52540">
    <property type="entry name" value="P-loop containing nucleoside triphosphate hydrolases"/>
    <property type="match status" value="1"/>
</dbReference>
<feature type="repeat" description="ANK" evidence="3">
    <location>
        <begin position="55"/>
        <end position="87"/>
    </location>
</feature>
<dbReference type="PROSITE" id="PS50297">
    <property type="entry name" value="ANK_REP_REGION"/>
    <property type="match status" value="1"/>
</dbReference>
<dbReference type="SMART" id="SM00248">
    <property type="entry name" value="ANK"/>
    <property type="match status" value="2"/>
</dbReference>
<feature type="region of interest" description="Disordered" evidence="4">
    <location>
        <begin position="121"/>
        <end position="165"/>
    </location>
</feature>
<dbReference type="PANTHER" id="PTHR24171">
    <property type="entry name" value="ANKYRIN REPEAT DOMAIN-CONTAINING PROTEIN 39-RELATED"/>
    <property type="match status" value="1"/>
</dbReference>
<accession>A0A2A4JRS3</accession>
<dbReference type="PROSITE" id="PS50088">
    <property type="entry name" value="ANK_REPEAT"/>
    <property type="match status" value="1"/>
</dbReference>
<gene>
    <name evidence="6" type="ORF">B5V51_12821</name>
</gene>
<evidence type="ECO:0000259" key="5">
    <source>
        <dbReference type="Pfam" id="PF05729"/>
    </source>
</evidence>
<evidence type="ECO:0000256" key="1">
    <source>
        <dbReference type="ARBA" id="ARBA00022737"/>
    </source>
</evidence>
<name>A0A2A4JRS3_HELVI</name>
<dbReference type="InterPro" id="IPR036770">
    <property type="entry name" value="Ankyrin_rpt-contain_sf"/>
</dbReference>
<organism evidence="6">
    <name type="scientific">Heliothis virescens</name>
    <name type="common">Tobacco budworm moth</name>
    <dbReference type="NCBI Taxonomy" id="7102"/>
    <lineage>
        <taxon>Eukaryota</taxon>
        <taxon>Metazoa</taxon>
        <taxon>Ecdysozoa</taxon>
        <taxon>Arthropoda</taxon>
        <taxon>Hexapoda</taxon>
        <taxon>Insecta</taxon>
        <taxon>Pterygota</taxon>
        <taxon>Neoptera</taxon>
        <taxon>Endopterygota</taxon>
        <taxon>Lepidoptera</taxon>
        <taxon>Glossata</taxon>
        <taxon>Ditrysia</taxon>
        <taxon>Noctuoidea</taxon>
        <taxon>Noctuidae</taxon>
        <taxon>Heliothinae</taxon>
        <taxon>Heliothis</taxon>
    </lineage>
</organism>
<keyword evidence="1" id="KW-0677">Repeat</keyword>
<evidence type="ECO:0000256" key="3">
    <source>
        <dbReference type="PROSITE-ProRule" id="PRU00023"/>
    </source>
</evidence>
<evidence type="ECO:0000256" key="2">
    <source>
        <dbReference type="ARBA" id="ARBA00023043"/>
    </source>
</evidence>
<protein>
    <recommendedName>
        <fullName evidence="5">NACHT domain-containing protein</fullName>
    </recommendedName>
</protein>
<dbReference type="Gene3D" id="1.25.40.20">
    <property type="entry name" value="Ankyrin repeat-containing domain"/>
    <property type="match status" value="1"/>
</dbReference>
<feature type="compositionally biased region" description="Polar residues" evidence="4">
    <location>
        <begin position="134"/>
        <end position="144"/>
    </location>
</feature>